<evidence type="ECO:0000313" key="3">
    <source>
        <dbReference type="WBParaSite" id="nRc.2.0.1.t35695-RA"/>
    </source>
</evidence>
<dbReference type="Gene3D" id="3.30.70.330">
    <property type="match status" value="1"/>
</dbReference>
<protein>
    <submittedName>
        <fullName evidence="3">HTH OST-type domain-containing protein</fullName>
    </submittedName>
</protein>
<dbReference type="AlphaFoldDB" id="A0A915KBF0"/>
<dbReference type="InterPro" id="IPR041966">
    <property type="entry name" value="LOTUS-like"/>
</dbReference>
<dbReference type="WBParaSite" id="nRc.2.0.1.t35695-RA">
    <property type="protein sequence ID" value="nRc.2.0.1.t35695-RA"/>
    <property type="gene ID" value="nRc.2.0.1.g35695"/>
</dbReference>
<dbReference type="CDD" id="cd08824">
    <property type="entry name" value="LOTUS"/>
    <property type="match status" value="2"/>
</dbReference>
<proteinExistence type="predicted"/>
<evidence type="ECO:0000259" key="1">
    <source>
        <dbReference type="PROSITE" id="PS51644"/>
    </source>
</evidence>
<reference evidence="3" key="1">
    <citation type="submission" date="2022-11" db="UniProtKB">
        <authorList>
            <consortium name="WormBaseParasite"/>
        </authorList>
    </citation>
    <scope>IDENTIFICATION</scope>
</reference>
<dbReference type="PROSITE" id="PS51644">
    <property type="entry name" value="HTH_OST"/>
    <property type="match status" value="2"/>
</dbReference>
<organism evidence="2 3">
    <name type="scientific">Romanomermis culicivorax</name>
    <name type="common">Nematode worm</name>
    <dbReference type="NCBI Taxonomy" id="13658"/>
    <lineage>
        <taxon>Eukaryota</taxon>
        <taxon>Metazoa</taxon>
        <taxon>Ecdysozoa</taxon>
        <taxon>Nematoda</taxon>
        <taxon>Enoplea</taxon>
        <taxon>Dorylaimia</taxon>
        <taxon>Mermithida</taxon>
        <taxon>Mermithoidea</taxon>
        <taxon>Mermithidae</taxon>
        <taxon>Romanomermis</taxon>
    </lineage>
</organism>
<feature type="domain" description="HTH OST-type" evidence="1">
    <location>
        <begin position="287"/>
        <end position="366"/>
    </location>
</feature>
<accession>A0A915KBF0</accession>
<keyword evidence="2" id="KW-1185">Reference proteome</keyword>
<dbReference type="Gene3D" id="3.30.420.610">
    <property type="entry name" value="LOTUS domain-like"/>
    <property type="match status" value="2"/>
</dbReference>
<dbReference type="Proteomes" id="UP000887565">
    <property type="component" value="Unplaced"/>
</dbReference>
<dbReference type="SUPFAM" id="SSF54928">
    <property type="entry name" value="RNA-binding domain, RBD"/>
    <property type="match status" value="1"/>
</dbReference>
<dbReference type="InterPro" id="IPR012677">
    <property type="entry name" value="Nucleotide-bd_a/b_plait_sf"/>
</dbReference>
<dbReference type="InterPro" id="IPR025605">
    <property type="entry name" value="OST-HTH/LOTUS_dom"/>
</dbReference>
<feature type="domain" description="HTH OST-type" evidence="1">
    <location>
        <begin position="435"/>
        <end position="507"/>
    </location>
</feature>
<evidence type="ECO:0000313" key="2">
    <source>
        <dbReference type="Proteomes" id="UP000887565"/>
    </source>
</evidence>
<name>A0A915KBF0_ROMCU</name>
<dbReference type="InterPro" id="IPR035979">
    <property type="entry name" value="RBD_domain_sf"/>
</dbReference>
<dbReference type="Pfam" id="PF12872">
    <property type="entry name" value="OST-HTH"/>
    <property type="match status" value="2"/>
</dbReference>
<dbReference type="GO" id="GO:0003676">
    <property type="term" value="F:nucleic acid binding"/>
    <property type="evidence" value="ECO:0007669"/>
    <property type="project" value="InterPro"/>
</dbReference>
<sequence length="646" mass="73227">MTLKGSRTYVTVVHVAAVAKNAADEKLKSYLRKFSNTYRSPGCIALITSDINFAPELYDLRYRCGFHIVLLHRSQISEALAILAHERFVWDAEILGRAPNMMLTYKNTSRILPIDIRVDNLDTAMSVRMLKHNLYSVFSAVVRVLHVTIVPQSLGGWFALVQVPSKKDALEAVHRLHKTKLGQATISVSLLPLSPVNNNNLNFVDQLRREANELLKNVPSQSMPLTTVIEMLKQRLKRHIDISDLKSLSELVISPYNASKPPTCRLNNDNVIHSSASEKTFTSPKLLCCMFRDQLVTLLNQQKNQAMPVSELPNRYKELFNRNLCLQDFGYSNLAEMLEDMEGVVQRYDSPNKIGAGYCMMIKLRDTLHYQATVEEILHIFLYRPDKELTMREFQNEFRDTFGFELPLKTLTCSLTDILEVFEGRNRILGVRLTPIQRFALRVRRLLLNTDGDLLLSDLERAYRCEYGEKIRHETYGFASIIGLLRAASHVLYLKGRGNTLTVCINRNFLGNTSNAYTFVISGFEMKKRTSIEDSKAETPPVHSSSSRAITYPGAVVSEVSTIIDESMQLQSASTPLKKQVETNLLTADSDLTDESEDCPIGHITHETFETIFPRSKKGFCSRKEYFPLIEESMLAKSLPGSKPVN</sequence>